<reference evidence="1 2" key="1">
    <citation type="submission" date="2024-07" db="EMBL/GenBank/DDBJ databases">
        <title>Active virus-host system and metabolic interactions in a Lokiarchaeon culture.</title>
        <authorList>
            <person name="Ponce Toledo R.I."/>
            <person name="Rodrigues Oliveira T."/>
            <person name="Schleper C."/>
        </authorList>
    </citation>
    <scope>NUCLEOTIDE SEQUENCE [LARGE SCALE GENOMIC DNA]</scope>
    <source>
        <strain evidence="1 2">B35</strain>
    </source>
</reference>
<dbReference type="RefSeq" id="WP_371150244.1">
    <property type="nucleotide sequence ID" value="NZ_JBFSOO010000003.1"/>
</dbReference>
<comment type="caution">
    <text evidence="1">The sequence shown here is derived from an EMBL/GenBank/DDBJ whole genome shotgun (WGS) entry which is preliminary data.</text>
</comment>
<proteinExistence type="predicted"/>
<name>A0ABV4JQR2_9BACT</name>
<organism evidence="1 2">
    <name type="scientific">Halodesulfovibrio aestuarii</name>
    <dbReference type="NCBI Taxonomy" id="126333"/>
    <lineage>
        <taxon>Bacteria</taxon>
        <taxon>Pseudomonadati</taxon>
        <taxon>Thermodesulfobacteriota</taxon>
        <taxon>Desulfovibrionia</taxon>
        <taxon>Desulfovibrionales</taxon>
        <taxon>Desulfovibrionaceae</taxon>
        <taxon>Halodesulfovibrio</taxon>
    </lineage>
</organism>
<gene>
    <name evidence="1" type="ORF">AB2Z07_06025</name>
</gene>
<evidence type="ECO:0000313" key="1">
    <source>
        <dbReference type="EMBL" id="MEZ6853085.1"/>
    </source>
</evidence>
<evidence type="ECO:0000313" key="2">
    <source>
        <dbReference type="Proteomes" id="UP001568358"/>
    </source>
</evidence>
<accession>A0ABV4JQR2</accession>
<dbReference type="EMBL" id="JBFSOO010000003">
    <property type="protein sequence ID" value="MEZ6853085.1"/>
    <property type="molecule type" value="Genomic_DNA"/>
</dbReference>
<dbReference type="Proteomes" id="UP001568358">
    <property type="component" value="Unassembled WGS sequence"/>
</dbReference>
<keyword evidence="2" id="KW-1185">Reference proteome</keyword>
<protein>
    <submittedName>
        <fullName evidence="1">DUF6402 family protein</fullName>
    </submittedName>
</protein>
<dbReference type="Pfam" id="PF19940">
    <property type="entry name" value="DUF6402"/>
    <property type="match status" value="1"/>
</dbReference>
<sequence length="305" mass="34657">MASPGKRPMPDKDGWVLAAESATTPEHLIDPQVVIDPKFRITDIPTVMRDTLDWPKSAELMELWFSLPAREMTKGEKKGDTKASDYPEEYTNTTMFTWAWMEQFEQVIPALSGLLDLLQTDSAIDTIKSYLTRYLEHDPMVGRSMAISNPLDPVILHSNWQFQLVSVGYELGKVDDLYGSLGNFALYAAITKCTVKRNTLTNKHLIHIHEIGVYMRDTYDFRGNQYLGHWGFDSFCISPVSGILNQFNVERHSNSINIADGEFVEGFGNADYQEYRRRTLKGGDLLLFSDVKTLPVNFVVPMDMP</sequence>
<dbReference type="InterPro" id="IPR045646">
    <property type="entry name" value="DUF6402"/>
</dbReference>